<name>A0A1Y5HTS2_OLEAN</name>
<evidence type="ECO:0000256" key="3">
    <source>
        <dbReference type="ARBA" id="ARBA00022691"/>
    </source>
</evidence>
<accession>A0A1Y5HTS2</accession>
<evidence type="ECO:0000256" key="1">
    <source>
        <dbReference type="ARBA" id="ARBA00012167"/>
    </source>
</evidence>
<keyword evidence="4 12" id="KW-0479">Metal-binding</keyword>
<dbReference type="SFLD" id="SFLDG01067">
    <property type="entry name" value="SPASM/twitch_domain_containing"/>
    <property type="match status" value="1"/>
</dbReference>
<dbReference type="SFLD" id="SFLDG01386">
    <property type="entry name" value="main_SPASM_domain-containing"/>
    <property type="match status" value="1"/>
</dbReference>
<evidence type="ECO:0000256" key="2">
    <source>
        <dbReference type="ARBA" id="ARBA00022485"/>
    </source>
</evidence>
<keyword evidence="10 12" id="KW-0456">Lyase</keyword>
<keyword evidence="7 12" id="KW-0411">Iron-sulfur</keyword>
<comment type="catalytic activity">
    <reaction evidence="11 12">
        <text>GTP + AH2 + S-adenosyl-L-methionine = (8S)-3',8-cyclo-7,8-dihydroguanosine 5'-triphosphate + 5'-deoxyadenosine + L-methionine + A + H(+)</text>
        <dbReference type="Rhea" id="RHEA:49576"/>
        <dbReference type="ChEBI" id="CHEBI:13193"/>
        <dbReference type="ChEBI" id="CHEBI:15378"/>
        <dbReference type="ChEBI" id="CHEBI:17319"/>
        <dbReference type="ChEBI" id="CHEBI:17499"/>
        <dbReference type="ChEBI" id="CHEBI:37565"/>
        <dbReference type="ChEBI" id="CHEBI:57844"/>
        <dbReference type="ChEBI" id="CHEBI:59789"/>
        <dbReference type="ChEBI" id="CHEBI:131766"/>
        <dbReference type="EC" id="4.1.99.22"/>
    </reaction>
</comment>
<dbReference type="GO" id="GO:1904047">
    <property type="term" value="F:S-adenosyl-L-methionine binding"/>
    <property type="evidence" value="ECO:0007669"/>
    <property type="project" value="UniProtKB-UniRule"/>
</dbReference>
<evidence type="ECO:0000256" key="9">
    <source>
        <dbReference type="ARBA" id="ARBA00023150"/>
    </source>
</evidence>
<keyword evidence="6 12" id="KW-0408">Iron</keyword>
<feature type="domain" description="Radical SAM core" evidence="13">
    <location>
        <begin position="7"/>
        <end position="230"/>
    </location>
</feature>
<dbReference type="InterPro" id="IPR058240">
    <property type="entry name" value="rSAM_sf"/>
</dbReference>
<evidence type="ECO:0000313" key="15">
    <source>
        <dbReference type="Proteomes" id="UP000227088"/>
    </source>
</evidence>
<dbReference type="PROSITE" id="PS01305">
    <property type="entry name" value="MOAA_NIFB_PQQE"/>
    <property type="match status" value="1"/>
</dbReference>
<feature type="binding site" evidence="12">
    <location>
        <position position="191"/>
    </location>
    <ligand>
        <name>S-adenosyl-L-methionine</name>
        <dbReference type="ChEBI" id="CHEBI:59789"/>
    </ligand>
</feature>
<feature type="binding site" evidence="12">
    <location>
        <position position="29"/>
    </location>
    <ligand>
        <name>S-adenosyl-L-methionine</name>
        <dbReference type="ChEBI" id="CHEBI:59789"/>
    </ligand>
</feature>
<dbReference type="InterPro" id="IPR013785">
    <property type="entry name" value="Aldolase_TIM"/>
</dbReference>
<dbReference type="InterPro" id="IPR006638">
    <property type="entry name" value="Elp3/MiaA/NifB-like_rSAM"/>
</dbReference>
<dbReference type="InterPro" id="IPR007197">
    <property type="entry name" value="rSAM"/>
</dbReference>
<evidence type="ECO:0000313" key="14">
    <source>
        <dbReference type="EMBL" id="OUS39877.1"/>
    </source>
</evidence>
<dbReference type="EC" id="4.1.99.22" evidence="1 12"/>
<evidence type="ECO:0000256" key="7">
    <source>
        <dbReference type="ARBA" id="ARBA00023014"/>
    </source>
</evidence>
<dbReference type="InterPro" id="IPR040064">
    <property type="entry name" value="MoaA-like"/>
</dbReference>
<keyword evidence="9 12" id="KW-0501">Molybdenum cofactor biosynthesis</keyword>
<dbReference type="SUPFAM" id="SSF102114">
    <property type="entry name" value="Radical SAM enzymes"/>
    <property type="match status" value="1"/>
</dbReference>
<dbReference type="CDD" id="cd01335">
    <property type="entry name" value="Radical_SAM"/>
    <property type="match status" value="1"/>
</dbReference>
<feature type="binding site" evidence="12">
    <location>
        <position position="69"/>
    </location>
    <ligand>
        <name>S-adenosyl-L-methionine</name>
        <dbReference type="ChEBI" id="CHEBI:59789"/>
    </ligand>
</feature>
<dbReference type="GO" id="GO:0046872">
    <property type="term" value="F:metal ion binding"/>
    <property type="evidence" value="ECO:0007669"/>
    <property type="project" value="UniProtKB-KW"/>
</dbReference>
<keyword evidence="3 12" id="KW-0949">S-adenosyl-L-methionine</keyword>
<organism evidence="14 15">
    <name type="scientific">Oleispira antarctica</name>
    <dbReference type="NCBI Taxonomy" id="188908"/>
    <lineage>
        <taxon>Bacteria</taxon>
        <taxon>Pseudomonadati</taxon>
        <taxon>Pseudomonadota</taxon>
        <taxon>Gammaproteobacteria</taxon>
        <taxon>Oceanospirillales</taxon>
        <taxon>Oceanospirillaceae</taxon>
        <taxon>Oleispira</taxon>
    </lineage>
</organism>
<feature type="binding site" evidence="12">
    <location>
        <position position="16"/>
    </location>
    <ligand>
        <name>GTP</name>
        <dbReference type="ChEBI" id="CHEBI:37565"/>
    </ligand>
</feature>
<feature type="binding site" evidence="12">
    <location>
        <begin position="259"/>
        <end position="261"/>
    </location>
    <ligand>
        <name>GTP</name>
        <dbReference type="ChEBI" id="CHEBI:37565"/>
    </ligand>
</feature>
<dbReference type="PANTHER" id="PTHR22960:SF0">
    <property type="entry name" value="MOLYBDENUM COFACTOR BIOSYNTHESIS PROTEIN 1"/>
    <property type="match status" value="1"/>
</dbReference>
<reference evidence="15" key="1">
    <citation type="journal article" date="2017" name="Proc. Natl. Acad. Sci. U.S.A.">
        <title>Simulation of Deepwater Horizon oil plume reveals substrate specialization within a complex community of hydrocarbon degraders.</title>
        <authorList>
            <person name="Hu P."/>
            <person name="Dubinsky E.A."/>
            <person name="Probst A.J."/>
            <person name="Wang J."/>
            <person name="Sieber C.M.K."/>
            <person name="Tom L.M."/>
            <person name="Gardinali P."/>
            <person name="Banfield J.F."/>
            <person name="Atlas R.M."/>
            <person name="Andersen G.L."/>
        </authorList>
    </citation>
    <scope>NUCLEOTIDE SEQUENCE [LARGE SCALE GENOMIC DNA]</scope>
</reference>
<evidence type="ECO:0000256" key="6">
    <source>
        <dbReference type="ARBA" id="ARBA00023004"/>
    </source>
</evidence>
<dbReference type="NCBIfam" id="NF001199">
    <property type="entry name" value="PRK00164.2-1"/>
    <property type="match status" value="1"/>
</dbReference>
<dbReference type="SMART" id="SM00729">
    <property type="entry name" value="Elp3"/>
    <property type="match status" value="1"/>
</dbReference>
<dbReference type="GO" id="GO:0005525">
    <property type="term" value="F:GTP binding"/>
    <property type="evidence" value="ECO:0007669"/>
    <property type="project" value="UniProtKB-UniRule"/>
</dbReference>
<proteinExistence type="inferred from homology"/>
<dbReference type="UniPathway" id="UPA00344"/>
<evidence type="ECO:0000256" key="5">
    <source>
        <dbReference type="ARBA" id="ARBA00022741"/>
    </source>
</evidence>
<dbReference type="GO" id="GO:0006777">
    <property type="term" value="P:Mo-molybdopterin cofactor biosynthetic process"/>
    <property type="evidence" value="ECO:0007669"/>
    <property type="project" value="UniProtKB-UniRule"/>
</dbReference>
<evidence type="ECO:0000256" key="4">
    <source>
        <dbReference type="ARBA" id="ARBA00022723"/>
    </source>
</evidence>
<protein>
    <recommendedName>
        <fullName evidence="1 12">GTP 3',8-cyclase</fullName>
        <ecNumber evidence="1 12">4.1.99.22</ecNumber>
    </recommendedName>
    <alternativeName>
        <fullName evidence="12">Molybdenum cofactor biosynthesis protein A</fullName>
    </alternativeName>
</protein>
<dbReference type="PROSITE" id="PS51918">
    <property type="entry name" value="RADICAL_SAM"/>
    <property type="match status" value="1"/>
</dbReference>
<evidence type="ECO:0000256" key="10">
    <source>
        <dbReference type="ARBA" id="ARBA00023239"/>
    </source>
</evidence>
<comment type="subunit">
    <text evidence="12">Monomer and homodimer.</text>
</comment>
<dbReference type="GO" id="GO:0051539">
    <property type="term" value="F:4 iron, 4 sulfur cluster binding"/>
    <property type="evidence" value="ECO:0007669"/>
    <property type="project" value="UniProtKB-UniRule"/>
</dbReference>
<dbReference type="SFLD" id="SFLDS00029">
    <property type="entry name" value="Radical_SAM"/>
    <property type="match status" value="1"/>
</dbReference>
<evidence type="ECO:0000256" key="11">
    <source>
        <dbReference type="ARBA" id="ARBA00048697"/>
    </source>
</evidence>
<evidence type="ECO:0000259" key="13">
    <source>
        <dbReference type="PROSITE" id="PS51918"/>
    </source>
</evidence>
<dbReference type="NCBIfam" id="TIGR02666">
    <property type="entry name" value="moaA"/>
    <property type="match status" value="1"/>
</dbReference>
<feature type="binding site" evidence="12">
    <location>
        <position position="27"/>
    </location>
    <ligand>
        <name>[4Fe-4S] cluster</name>
        <dbReference type="ChEBI" id="CHEBI:49883"/>
        <label>1</label>
        <note>4Fe-4S-S-AdoMet</note>
    </ligand>
</feature>
<dbReference type="InterPro" id="IPR050105">
    <property type="entry name" value="MoCo_biosynth_MoaA/MoaC"/>
</dbReference>
<feature type="binding site" evidence="12">
    <location>
        <position position="120"/>
    </location>
    <ligand>
        <name>S-adenosyl-L-methionine</name>
        <dbReference type="ChEBI" id="CHEBI:59789"/>
    </ligand>
</feature>
<comment type="function">
    <text evidence="12">Catalyzes the cyclization of GTP to (8S)-3',8-cyclo-7,8-dihydroguanosine 5'-triphosphate.</text>
</comment>
<comment type="caution">
    <text evidence="14">The sequence shown here is derived from an EMBL/GenBank/DDBJ whole genome shotgun (WGS) entry which is preliminary data.</text>
</comment>
<dbReference type="EMBL" id="MABE01000508">
    <property type="protein sequence ID" value="OUS39877.1"/>
    <property type="molecule type" value="Genomic_DNA"/>
</dbReference>
<sequence length="327" mass="36721">MNQLIDPFGRTIEYLRISVTDRCDLRCSYCMSEDVEFLPRQDILSFEEILRLANSFAQLGVKKIRITGGEPLMRKKLPELIASINAIPGIEEVVMTTNGTLLTQYAKPLFEAGLSRLNISLDTLNAERFKKLTRRDRLQAVLDGIAEAKKYAFTSIKLNAVVMKGMNDDEIITLTDFAVANEIDITFIEEMPLGEVGYDRSVTFMSSVEIKKVIEEKYSLADSAYKTGGPAVYSAINNEKTKIGFISPHSNNFCSDCNRVRITAVGRLLLCLGNENSQDLRTIMREGSDDQQLIETLISSLQLKPEKHEFNLGEEVQILRFMSHTGG</sequence>
<keyword evidence="2 12" id="KW-0004">4Fe-4S</keyword>
<dbReference type="CDD" id="cd21117">
    <property type="entry name" value="Twitch_MoaA"/>
    <property type="match status" value="1"/>
</dbReference>
<feature type="binding site" evidence="12">
    <location>
        <position position="157"/>
    </location>
    <ligand>
        <name>GTP</name>
        <dbReference type="ChEBI" id="CHEBI:37565"/>
    </ligand>
</feature>
<feature type="binding site" evidence="12">
    <location>
        <position position="271"/>
    </location>
    <ligand>
        <name>[4Fe-4S] cluster</name>
        <dbReference type="ChEBI" id="CHEBI:49883"/>
        <label>2</label>
        <note>4Fe-4S-substrate</note>
    </ligand>
</feature>
<comment type="cofactor">
    <cofactor evidence="12">
        <name>[4Fe-4S] cluster</name>
        <dbReference type="ChEBI" id="CHEBI:49883"/>
    </cofactor>
    <text evidence="12">Binds 2 [4Fe-4S] clusters. Binds 1 [4Fe-4S] cluster coordinated with 3 cysteines and an exchangeable S-adenosyl-L-methionine and 1 [4Fe-4S] cluster coordinated with 3 cysteines and the GTP-derived substrate.</text>
</comment>
<dbReference type="InterPro" id="IPR010505">
    <property type="entry name" value="MoaA_twitch"/>
</dbReference>
<comment type="pathway">
    <text evidence="12">Cofactor biosynthesis; molybdopterin biosynthesis.</text>
</comment>
<feature type="binding site" evidence="12">
    <location>
        <position position="23"/>
    </location>
    <ligand>
        <name>[4Fe-4S] cluster</name>
        <dbReference type="ChEBI" id="CHEBI:49883"/>
        <label>1</label>
        <note>4Fe-4S-S-AdoMet</note>
    </ligand>
</feature>
<gene>
    <name evidence="12" type="primary">moaA</name>
    <name evidence="14" type="ORF">A9R00_08895</name>
</gene>
<feature type="binding site" evidence="12">
    <location>
        <position position="254"/>
    </location>
    <ligand>
        <name>[4Fe-4S] cluster</name>
        <dbReference type="ChEBI" id="CHEBI:49883"/>
        <label>2</label>
        <note>4Fe-4S-substrate</note>
    </ligand>
</feature>
<feature type="binding site" evidence="12">
    <location>
        <position position="96"/>
    </location>
    <ligand>
        <name>GTP</name>
        <dbReference type="ChEBI" id="CHEBI:37565"/>
    </ligand>
</feature>
<dbReference type="SFLD" id="SFLDG01383">
    <property type="entry name" value="cyclic_pyranopterin_phosphate"/>
    <property type="match status" value="1"/>
</dbReference>
<dbReference type="Gene3D" id="3.20.20.70">
    <property type="entry name" value="Aldolase class I"/>
    <property type="match status" value="1"/>
</dbReference>
<evidence type="ECO:0000256" key="8">
    <source>
        <dbReference type="ARBA" id="ARBA00023134"/>
    </source>
</evidence>
<keyword evidence="8 12" id="KW-0342">GTP-binding</keyword>
<feature type="binding site" evidence="12">
    <location>
        <position position="65"/>
    </location>
    <ligand>
        <name>GTP</name>
        <dbReference type="ChEBI" id="CHEBI:37565"/>
    </ligand>
</feature>
<feature type="binding site" evidence="12">
    <location>
        <position position="30"/>
    </location>
    <ligand>
        <name>[4Fe-4S] cluster</name>
        <dbReference type="ChEBI" id="CHEBI:49883"/>
        <label>1</label>
        <note>4Fe-4S-S-AdoMet</note>
    </ligand>
</feature>
<feature type="binding site" evidence="12">
    <location>
        <position position="257"/>
    </location>
    <ligand>
        <name>[4Fe-4S] cluster</name>
        <dbReference type="ChEBI" id="CHEBI:49883"/>
        <label>2</label>
        <note>4Fe-4S-substrate</note>
    </ligand>
</feature>
<dbReference type="Pfam" id="PF06463">
    <property type="entry name" value="Mob_synth_C"/>
    <property type="match status" value="1"/>
</dbReference>
<evidence type="ECO:0000256" key="12">
    <source>
        <dbReference type="HAMAP-Rule" id="MF_01225"/>
    </source>
</evidence>
<comment type="similarity">
    <text evidence="12">Belongs to the radical SAM superfamily. MoaA family.</text>
</comment>
<keyword evidence="5 12" id="KW-0547">Nucleotide-binding</keyword>
<dbReference type="InterPro" id="IPR013483">
    <property type="entry name" value="MoaA"/>
</dbReference>
<dbReference type="Proteomes" id="UP000227088">
    <property type="component" value="Unassembled WGS sequence"/>
</dbReference>
<dbReference type="GO" id="GO:0061799">
    <property type="term" value="F:cyclic pyranopterin monophosphate synthase activity"/>
    <property type="evidence" value="ECO:0007669"/>
    <property type="project" value="TreeGrafter"/>
</dbReference>
<dbReference type="GO" id="GO:0061798">
    <property type="term" value="F:GTP 3',8'-cyclase activity"/>
    <property type="evidence" value="ECO:0007669"/>
    <property type="project" value="UniProtKB-UniRule"/>
</dbReference>
<dbReference type="PANTHER" id="PTHR22960">
    <property type="entry name" value="MOLYBDOPTERIN COFACTOR SYNTHESIS PROTEIN A"/>
    <property type="match status" value="1"/>
</dbReference>
<dbReference type="HAMAP" id="MF_01225_B">
    <property type="entry name" value="MoaA_B"/>
    <property type="match status" value="1"/>
</dbReference>
<dbReference type="AlphaFoldDB" id="A0A1Y5HTS2"/>
<dbReference type="InterPro" id="IPR000385">
    <property type="entry name" value="MoaA_NifB_PqqE_Fe-S-bd_CS"/>
</dbReference>
<dbReference type="Pfam" id="PF04055">
    <property type="entry name" value="Radical_SAM"/>
    <property type="match status" value="1"/>
</dbReference>